<gene>
    <name evidence="1" type="ORF">ASN_795</name>
</gene>
<dbReference type="Proteomes" id="UP000056109">
    <property type="component" value="Chromosome I"/>
</dbReference>
<dbReference type="PATRIC" id="fig|446692.3.peg.773"/>
<dbReference type="EMBL" id="LN606600">
    <property type="protein sequence ID" value="CEF40198.1"/>
    <property type="molecule type" value="Genomic_DNA"/>
</dbReference>
<sequence>MTEKSPPVLTHHTQMLIRRKMFAACQQIAKECGLALQDRSRIKNAIDLSFDVAFRVSICDSDGNAFNPEKERFGLIATAYGLSPSDYGRIFETRGEQFRIVGIEPRRPKYPVSVERVSDCQRFKFATENIKMFLSKADR</sequence>
<name>A0A0U5ETA6_9PROT</name>
<proteinExistence type="predicted"/>
<evidence type="ECO:0000313" key="1">
    <source>
        <dbReference type="EMBL" id="CEF40198.1"/>
    </source>
</evidence>
<organism evidence="1 2">
    <name type="scientific">Acetobacter senegalensis</name>
    <dbReference type="NCBI Taxonomy" id="446692"/>
    <lineage>
        <taxon>Bacteria</taxon>
        <taxon>Pseudomonadati</taxon>
        <taxon>Pseudomonadota</taxon>
        <taxon>Alphaproteobacteria</taxon>
        <taxon>Acetobacterales</taxon>
        <taxon>Acetobacteraceae</taxon>
        <taxon>Acetobacter</taxon>
    </lineage>
</organism>
<accession>A0A0U5ETA6</accession>
<protein>
    <submittedName>
        <fullName evidence="1">Uncharacterized protein</fullName>
    </submittedName>
</protein>
<keyword evidence="2" id="KW-1185">Reference proteome</keyword>
<dbReference type="GeneID" id="34781945"/>
<dbReference type="AlphaFoldDB" id="A0A0U5ETA6"/>
<evidence type="ECO:0000313" key="2">
    <source>
        <dbReference type="Proteomes" id="UP000056109"/>
    </source>
</evidence>
<reference evidence="2" key="1">
    <citation type="submission" date="2014-09" db="EMBL/GenBank/DDBJ databases">
        <authorList>
            <person name="Illeghems K.G."/>
        </authorList>
    </citation>
    <scope>NUCLEOTIDE SEQUENCE [LARGE SCALE GENOMIC DNA]</scope>
    <source>
        <strain evidence="2">108B</strain>
    </source>
</reference>
<dbReference type="RefSeq" id="WP_058987191.1">
    <property type="nucleotide sequence ID" value="NZ_LN606600.1"/>
</dbReference>
<dbReference type="KEGG" id="asz:ASN_795"/>